<comment type="catalytic activity">
    <reaction evidence="14 15">
        <text>FMN + ATP + H(+) = FAD + diphosphate</text>
        <dbReference type="Rhea" id="RHEA:17237"/>
        <dbReference type="ChEBI" id="CHEBI:15378"/>
        <dbReference type="ChEBI" id="CHEBI:30616"/>
        <dbReference type="ChEBI" id="CHEBI:33019"/>
        <dbReference type="ChEBI" id="CHEBI:57692"/>
        <dbReference type="ChEBI" id="CHEBI:58210"/>
        <dbReference type="EC" id="2.7.7.2"/>
    </reaction>
</comment>
<dbReference type="PIRSF" id="PIRSF004491">
    <property type="entry name" value="FAD_Synth"/>
    <property type="match status" value="1"/>
</dbReference>
<dbReference type="NCBIfam" id="TIGR00083">
    <property type="entry name" value="ribF"/>
    <property type="match status" value="1"/>
</dbReference>
<sequence length="308" mass="33818">MSVYTDWRAVPAQARGTVAALGNFDGVHRGHVHVLNTLRTARPDRPLSVVTFDPHPRALFRPQDPAFRLMLPNVRANALQEQGVESVFQLAFDAEFSHLGAEEFVKDVLINALGVQHVACGADFAFGHRRGGDTARLEHLLTEHGVGLSIVPQLTDDNGPISSSRIRRLLQEGYPERAAMELGRLWSIVGPVVHGDQRGRLLGFPTANIPLGQHIEPARGVYAVWVTLPDGRVLPGVANIGRRPTINDGQESRLEVHLFDFSGDLYGQILSVALVCLMREECRFDSLDALKAQIAQDAAQARKILSSR</sequence>
<keyword evidence="10 15" id="KW-0274">FAD</keyword>
<dbReference type="SMART" id="SM00904">
    <property type="entry name" value="Flavokinase"/>
    <property type="match status" value="1"/>
</dbReference>
<dbReference type="GO" id="GO:0005524">
    <property type="term" value="F:ATP binding"/>
    <property type="evidence" value="ECO:0007669"/>
    <property type="project" value="UniProtKB-UniRule"/>
</dbReference>
<evidence type="ECO:0000256" key="3">
    <source>
        <dbReference type="ARBA" id="ARBA00005201"/>
    </source>
</evidence>
<dbReference type="EMBL" id="CP032485">
    <property type="protein sequence ID" value="QDH24412.1"/>
    <property type="molecule type" value="Genomic_DNA"/>
</dbReference>
<dbReference type="PANTHER" id="PTHR22749">
    <property type="entry name" value="RIBOFLAVIN KINASE/FMN ADENYLYLTRANSFERASE"/>
    <property type="match status" value="1"/>
</dbReference>
<dbReference type="RefSeq" id="WP_141492257.1">
    <property type="nucleotide sequence ID" value="NZ_CP032485.1"/>
</dbReference>
<dbReference type="GO" id="GO:0009398">
    <property type="term" value="P:FMN biosynthetic process"/>
    <property type="evidence" value="ECO:0007669"/>
    <property type="project" value="UniProtKB-UniRule"/>
</dbReference>
<evidence type="ECO:0000256" key="10">
    <source>
        <dbReference type="ARBA" id="ARBA00022827"/>
    </source>
</evidence>
<dbReference type="GO" id="GO:0003919">
    <property type="term" value="F:FMN adenylyltransferase activity"/>
    <property type="evidence" value="ECO:0007669"/>
    <property type="project" value="UniProtKB-UniRule"/>
</dbReference>
<comment type="function">
    <text evidence="1">Catalyzes the phosphorylation of riboflavin to FMN followed by the adenylation of FMN to FAD.</text>
</comment>
<reference evidence="17 18" key="1">
    <citation type="submission" date="2018-09" db="EMBL/GenBank/DDBJ databases">
        <title>The complete genome sequence of Neokomagataea tanensis NBRC 106556(T).</title>
        <authorList>
            <person name="Chua K.-O."/>
            <person name="See-Too W.-S."/>
            <person name="Hong K.-W."/>
            <person name="Yin W.-F."/>
            <person name="Chan K.-G."/>
        </authorList>
    </citation>
    <scope>NUCLEOTIDE SEQUENCE [LARGE SCALE GENOMIC DNA]</scope>
    <source>
        <strain evidence="18">AH13 \ NBRC 106556</strain>
    </source>
</reference>
<feature type="domain" description="Riboflavin kinase" evidence="16">
    <location>
        <begin position="181"/>
        <end position="306"/>
    </location>
</feature>
<protein>
    <recommendedName>
        <fullName evidence="15">Riboflavin biosynthesis protein</fullName>
    </recommendedName>
    <domain>
        <recommendedName>
            <fullName evidence="15">Riboflavin kinase</fullName>
            <ecNumber evidence="15">2.7.1.26</ecNumber>
        </recommendedName>
        <alternativeName>
            <fullName evidence="15">Flavokinase</fullName>
        </alternativeName>
    </domain>
    <domain>
        <recommendedName>
            <fullName evidence="15">FMN adenylyltransferase</fullName>
            <ecNumber evidence="15">2.7.7.2</ecNumber>
        </recommendedName>
        <alternativeName>
            <fullName evidence="15">FAD pyrophosphorylase</fullName>
        </alternativeName>
        <alternativeName>
            <fullName evidence="15">FAD synthase</fullName>
        </alternativeName>
    </domain>
</protein>
<dbReference type="InterPro" id="IPR015864">
    <property type="entry name" value="FAD_synthase"/>
</dbReference>
<evidence type="ECO:0000256" key="15">
    <source>
        <dbReference type="PIRNR" id="PIRNR004491"/>
    </source>
</evidence>
<keyword evidence="11 15" id="KW-0067">ATP-binding</keyword>
<dbReference type="GO" id="GO:0006747">
    <property type="term" value="P:FAD biosynthetic process"/>
    <property type="evidence" value="ECO:0007669"/>
    <property type="project" value="UniProtKB-UniRule"/>
</dbReference>
<gene>
    <name evidence="17" type="ORF">D5366_03210</name>
</gene>
<proteinExistence type="inferred from homology"/>
<keyword evidence="5 15" id="KW-0288">FMN</keyword>
<dbReference type="KEGG" id="ntn:D5366_03210"/>
<dbReference type="InterPro" id="IPR014729">
    <property type="entry name" value="Rossmann-like_a/b/a_fold"/>
</dbReference>
<keyword evidence="7 15" id="KW-0548">Nucleotidyltransferase</keyword>
<comment type="catalytic activity">
    <reaction evidence="13 15">
        <text>riboflavin + ATP = FMN + ADP + H(+)</text>
        <dbReference type="Rhea" id="RHEA:14357"/>
        <dbReference type="ChEBI" id="CHEBI:15378"/>
        <dbReference type="ChEBI" id="CHEBI:30616"/>
        <dbReference type="ChEBI" id="CHEBI:57986"/>
        <dbReference type="ChEBI" id="CHEBI:58210"/>
        <dbReference type="ChEBI" id="CHEBI:456216"/>
        <dbReference type="EC" id="2.7.1.26"/>
    </reaction>
</comment>
<keyword evidence="9 15" id="KW-0418">Kinase</keyword>
<dbReference type="UniPathway" id="UPA00276">
    <property type="reaction ID" value="UER00406"/>
</dbReference>
<dbReference type="Pfam" id="PF01687">
    <property type="entry name" value="Flavokinase"/>
    <property type="match status" value="1"/>
</dbReference>
<evidence type="ECO:0000256" key="5">
    <source>
        <dbReference type="ARBA" id="ARBA00022643"/>
    </source>
</evidence>
<dbReference type="UniPathway" id="UPA00277">
    <property type="reaction ID" value="UER00407"/>
</dbReference>
<evidence type="ECO:0000313" key="17">
    <source>
        <dbReference type="EMBL" id="QDH24412.1"/>
    </source>
</evidence>
<evidence type="ECO:0000256" key="2">
    <source>
        <dbReference type="ARBA" id="ARBA00004726"/>
    </source>
</evidence>
<keyword evidence="18" id="KW-1185">Reference proteome</keyword>
<dbReference type="PANTHER" id="PTHR22749:SF6">
    <property type="entry name" value="RIBOFLAVIN KINASE"/>
    <property type="match status" value="1"/>
</dbReference>
<dbReference type="InterPro" id="IPR023465">
    <property type="entry name" value="Riboflavin_kinase_dom_sf"/>
</dbReference>
<keyword evidence="8 15" id="KW-0547">Nucleotide-binding</keyword>
<evidence type="ECO:0000256" key="6">
    <source>
        <dbReference type="ARBA" id="ARBA00022679"/>
    </source>
</evidence>
<dbReference type="Gene3D" id="2.40.30.30">
    <property type="entry name" value="Riboflavin kinase-like"/>
    <property type="match status" value="1"/>
</dbReference>
<comment type="pathway">
    <text evidence="2 15">Cofactor biosynthesis; FAD biosynthesis; FAD from FMN: step 1/1.</text>
</comment>
<keyword evidence="4 15" id="KW-0285">Flavoprotein</keyword>
<keyword evidence="6 15" id="KW-0808">Transferase</keyword>
<dbReference type="InterPro" id="IPR002606">
    <property type="entry name" value="Riboflavin_kinase_bac"/>
</dbReference>
<evidence type="ECO:0000256" key="13">
    <source>
        <dbReference type="ARBA" id="ARBA00047880"/>
    </source>
</evidence>
<comment type="similarity">
    <text evidence="15">Belongs to the ribF family.</text>
</comment>
<dbReference type="SUPFAM" id="SSF52374">
    <property type="entry name" value="Nucleotidylyl transferase"/>
    <property type="match status" value="1"/>
</dbReference>
<dbReference type="Pfam" id="PF06574">
    <property type="entry name" value="FAD_syn"/>
    <property type="match status" value="1"/>
</dbReference>
<evidence type="ECO:0000256" key="9">
    <source>
        <dbReference type="ARBA" id="ARBA00022777"/>
    </source>
</evidence>
<evidence type="ECO:0000256" key="4">
    <source>
        <dbReference type="ARBA" id="ARBA00022630"/>
    </source>
</evidence>
<comment type="pathway">
    <text evidence="3 15">Cofactor biosynthesis; FMN biosynthesis; FMN from riboflavin (ATP route): step 1/1.</text>
</comment>
<dbReference type="OrthoDB" id="9803667at2"/>
<accession>A0A4Y6V2X2</accession>
<dbReference type="InterPro" id="IPR015865">
    <property type="entry name" value="Riboflavin_kinase_bac/euk"/>
</dbReference>
<evidence type="ECO:0000256" key="11">
    <source>
        <dbReference type="ARBA" id="ARBA00022840"/>
    </source>
</evidence>
<evidence type="ECO:0000256" key="8">
    <source>
        <dbReference type="ARBA" id="ARBA00022741"/>
    </source>
</evidence>
<evidence type="ECO:0000256" key="1">
    <source>
        <dbReference type="ARBA" id="ARBA00002121"/>
    </source>
</evidence>
<name>A0A4Y6V2X2_9PROT</name>
<dbReference type="GO" id="GO:0008531">
    <property type="term" value="F:riboflavin kinase activity"/>
    <property type="evidence" value="ECO:0007669"/>
    <property type="project" value="UniProtKB-UniRule"/>
</dbReference>
<dbReference type="EC" id="2.7.1.26" evidence="15"/>
<evidence type="ECO:0000259" key="16">
    <source>
        <dbReference type="SMART" id="SM00904"/>
    </source>
</evidence>
<organism evidence="17 18">
    <name type="scientific">Neokomagataea tanensis</name>
    <dbReference type="NCBI Taxonomy" id="661191"/>
    <lineage>
        <taxon>Bacteria</taxon>
        <taxon>Pseudomonadati</taxon>
        <taxon>Pseudomonadota</taxon>
        <taxon>Alphaproteobacteria</taxon>
        <taxon>Acetobacterales</taxon>
        <taxon>Acetobacteraceae</taxon>
        <taxon>Neokomagataea</taxon>
    </lineage>
</organism>
<keyword evidence="12" id="KW-0511">Multifunctional enzyme</keyword>
<evidence type="ECO:0000256" key="7">
    <source>
        <dbReference type="ARBA" id="ARBA00022695"/>
    </source>
</evidence>
<evidence type="ECO:0000256" key="12">
    <source>
        <dbReference type="ARBA" id="ARBA00023268"/>
    </source>
</evidence>
<dbReference type="NCBIfam" id="NF004160">
    <property type="entry name" value="PRK05627.1-3"/>
    <property type="match status" value="1"/>
</dbReference>
<evidence type="ECO:0000313" key="18">
    <source>
        <dbReference type="Proteomes" id="UP000317214"/>
    </source>
</evidence>
<dbReference type="CDD" id="cd02064">
    <property type="entry name" value="FAD_synthetase_N"/>
    <property type="match status" value="1"/>
</dbReference>
<dbReference type="SUPFAM" id="SSF82114">
    <property type="entry name" value="Riboflavin kinase-like"/>
    <property type="match status" value="1"/>
</dbReference>
<dbReference type="Gene3D" id="3.40.50.620">
    <property type="entry name" value="HUPs"/>
    <property type="match status" value="1"/>
</dbReference>
<dbReference type="EC" id="2.7.7.2" evidence="15"/>
<dbReference type="InterPro" id="IPR023468">
    <property type="entry name" value="Riboflavin_kinase"/>
</dbReference>
<dbReference type="AlphaFoldDB" id="A0A4Y6V2X2"/>
<evidence type="ECO:0000256" key="14">
    <source>
        <dbReference type="ARBA" id="ARBA00049494"/>
    </source>
</evidence>
<dbReference type="Proteomes" id="UP000317214">
    <property type="component" value="Chromosome"/>
</dbReference>
<dbReference type="GO" id="GO:0009231">
    <property type="term" value="P:riboflavin biosynthetic process"/>
    <property type="evidence" value="ECO:0007669"/>
    <property type="project" value="InterPro"/>
</dbReference>